<dbReference type="Pfam" id="PF03364">
    <property type="entry name" value="Polyketide_cyc"/>
    <property type="match status" value="1"/>
</dbReference>
<sequence>MINGTVTVHPRADSSLRHDPVTRGLGWVSAALGVVQLLAPARFARNLGVGDAPRHRLTSTLVGIRELGVAGGLLGLPHPAWLWARVGGDAMDLSLLVRALHDHDGRGLSRTVAGTAATVAITLTDLYAAVTRTTRRTSMELRSTTTVTGTPDEVYRFWSRLDRLPTFMAHLEDVRMTGERRSHWRAAAPFGRDVEWDAETTQDVPGERIAWRSLDGADVPNSGEVRFVPAPGGRGTELHVTLTYDLPGGAVGKAVTKYFGEEPAQQLDDDLRRFKQVFEVGEVVRSDGAPHGKRARKEFPQHPARPLDDDERKEVLA</sequence>
<evidence type="ECO:0000259" key="2">
    <source>
        <dbReference type="Pfam" id="PF03364"/>
    </source>
</evidence>
<evidence type="ECO:0000313" key="3">
    <source>
        <dbReference type="EMBL" id="GGM11356.1"/>
    </source>
</evidence>
<evidence type="ECO:0000313" key="4">
    <source>
        <dbReference type="Proteomes" id="UP000655208"/>
    </source>
</evidence>
<dbReference type="CDD" id="cd07817">
    <property type="entry name" value="SRPBCC_8"/>
    <property type="match status" value="1"/>
</dbReference>
<feature type="region of interest" description="Disordered" evidence="1">
    <location>
        <begin position="285"/>
        <end position="317"/>
    </location>
</feature>
<dbReference type="InterPro" id="IPR047137">
    <property type="entry name" value="ORF3"/>
</dbReference>
<dbReference type="AlphaFoldDB" id="A0A917T5Y3"/>
<dbReference type="Gene3D" id="3.30.530.20">
    <property type="match status" value="1"/>
</dbReference>
<dbReference type="Proteomes" id="UP000655208">
    <property type="component" value="Unassembled WGS sequence"/>
</dbReference>
<protein>
    <recommendedName>
        <fullName evidence="2">Coenzyme Q-binding protein COQ10 START domain-containing protein</fullName>
    </recommendedName>
</protein>
<evidence type="ECO:0000256" key="1">
    <source>
        <dbReference type="SAM" id="MobiDB-lite"/>
    </source>
</evidence>
<dbReference type="SUPFAM" id="SSF55961">
    <property type="entry name" value="Bet v1-like"/>
    <property type="match status" value="1"/>
</dbReference>
<dbReference type="EMBL" id="BMNA01000009">
    <property type="protein sequence ID" value="GGM11356.1"/>
    <property type="molecule type" value="Genomic_DNA"/>
</dbReference>
<accession>A0A917T5Y3</accession>
<name>A0A917T5Y3_9ACTN</name>
<proteinExistence type="predicted"/>
<gene>
    <name evidence="3" type="ORF">GCM10011594_34160</name>
</gene>
<organism evidence="3 4">
    <name type="scientific">Nakamurella endophytica</name>
    <dbReference type="NCBI Taxonomy" id="1748367"/>
    <lineage>
        <taxon>Bacteria</taxon>
        <taxon>Bacillati</taxon>
        <taxon>Actinomycetota</taxon>
        <taxon>Actinomycetes</taxon>
        <taxon>Nakamurellales</taxon>
        <taxon>Nakamurellaceae</taxon>
        <taxon>Nakamurella</taxon>
    </lineage>
</organism>
<dbReference type="PANTHER" id="PTHR33824:SF7">
    <property type="entry name" value="POLYKETIDE CYCLASE_DEHYDRASE AND LIPID TRANSPORT SUPERFAMILY PROTEIN"/>
    <property type="match status" value="1"/>
</dbReference>
<dbReference type="InterPro" id="IPR005031">
    <property type="entry name" value="COQ10_START"/>
</dbReference>
<dbReference type="InterPro" id="IPR023393">
    <property type="entry name" value="START-like_dom_sf"/>
</dbReference>
<feature type="compositionally biased region" description="Basic and acidic residues" evidence="1">
    <location>
        <begin position="297"/>
        <end position="317"/>
    </location>
</feature>
<comment type="caution">
    <text evidence="3">The sequence shown here is derived from an EMBL/GenBank/DDBJ whole genome shotgun (WGS) entry which is preliminary data.</text>
</comment>
<dbReference type="PANTHER" id="PTHR33824">
    <property type="entry name" value="POLYKETIDE CYCLASE/DEHYDRASE AND LIPID TRANSPORT SUPERFAMILY PROTEIN"/>
    <property type="match status" value="1"/>
</dbReference>
<dbReference type="RefSeq" id="WP_188943622.1">
    <property type="nucleotide sequence ID" value="NZ_BMNA01000009.1"/>
</dbReference>
<reference evidence="3" key="1">
    <citation type="journal article" date="2014" name="Int. J. Syst. Evol. Microbiol.">
        <title>Complete genome sequence of Corynebacterium casei LMG S-19264T (=DSM 44701T), isolated from a smear-ripened cheese.</title>
        <authorList>
            <consortium name="US DOE Joint Genome Institute (JGI-PGF)"/>
            <person name="Walter F."/>
            <person name="Albersmeier A."/>
            <person name="Kalinowski J."/>
            <person name="Ruckert C."/>
        </authorList>
    </citation>
    <scope>NUCLEOTIDE SEQUENCE</scope>
    <source>
        <strain evidence="3">CGMCC 4.7308</strain>
    </source>
</reference>
<feature type="domain" description="Coenzyme Q-binding protein COQ10 START" evidence="2">
    <location>
        <begin position="150"/>
        <end position="271"/>
    </location>
</feature>
<keyword evidence="4" id="KW-1185">Reference proteome</keyword>
<reference evidence="3" key="2">
    <citation type="submission" date="2020-09" db="EMBL/GenBank/DDBJ databases">
        <authorList>
            <person name="Sun Q."/>
            <person name="Zhou Y."/>
        </authorList>
    </citation>
    <scope>NUCLEOTIDE SEQUENCE</scope>
    <source>
        <strain evidence="3">CGMCC 4.7308</strain>
    </source>
</reference>